<dbReference type="Proteomes" id="UP000736335">
    <property type="component" value="Unassembled WGS sequence"/>
</dbReference>
<dbReference type="GO" id="GO:0061630">
    <property type="term" value="F:ubiquitin protein ligase activity"/>
    <property type="evidence" value="ECO:0007669"/>
    <property type="project" value="UniProtKB-EC"/>
</dbReference>
<feature type="region of interest" description="Disordered" evidence="10">
    <location>
        <begin position="1"/>
        <end position="46"/>
    </location>
</feature>
<dbReference type="Pfam" id="PF19422">
    <property type="entry name" value="Ariadne"/>
    <property type="match status" value="1"/>
</dbReference>
<evidence type="ECO:0000256" key="4">
    <source>
        <dbReference type="ARBA" id="ARBA00022723"/>
    </source>
</evidence>
<dbReference type="EC" id="2.3.2.31" evidence="2"/>
<dbReference type="Gene3D" id="3.30.40.10">
    <property type="entry name" value="Zinc/RING finger domain, C3HC4 (zinc finger)"/>
    <property type="match status" value="1"/>
</dbReference>
<organism evidence="13 14">
    <name type="scientific">Thelephora terrestris</name>
    <dbReference type="NCBI Taxonomy" id="56493"/>
    <lineage>
        <taxon>Eukaryota</taxon>
        <taxon>Fungi</taxon>
        <taxon>Dikarya</taxon>
        <taxon>Basidiomycota</taxon>
        <taxon>Agaricomycotina</taxon>
        <taxon>Agaricomycetes</taxon>
        <taxon>Thelephorales</taxon>
        <taxon>Thelephoraceae</taxon>
        <taxon>Thelephora</taxon>
    </lineage>
</organism>
<gene>
    <name evidence="13" type="ORF">BJ322DRAFT_1033040</name>
</gene>
<feature type="domain" description="RING-type" evidence="12">
    <location>
        <begin position="123"/>
        <end position="340"/>
    </location>
</feature>
<evidence type="ECO:0000313" key="13">
    <source>
        <dbReference type="EMBL" id="KAF9793153.1"/>
    </source>
</evidence>
<dbReference type="PROSITE" id="PS50089">
    <property type="entry name" value="ZF_RING_2"/>
    <property type="match status" value="1"/>
</dbReference>
<dbReference type="Pfam" id="PF21235">
    <property type="entry name" value="UBA_ARI1"/>
    <property type="match status" value="1"/>
</dbReference>
<accession>A0A9P6HR29</accession>
<reference evidence="13" key="1">
    <citation type="journal article" date="2020" name="Nat. Commun.">
        <title>Large-scale genome sequencing of mycorrhizal fungi provides insights into the early evolution of symbiotic traits.</title>
        <authorList>
            <person name="Miyauchi S."/>
            <person name="Kiss E."/>
            <person name="Kuo A."/>
            <person name="Drula E."/>
            <person name="Kohler A."/>
            <person name="Sanchez-Garcia M."/>
            <person name="Morin E."/>
            <person name="Andreopoulos B."/>
            <person name="Barry K.W."/>
            <person name="Bonito G."/>
            <person name="Buee M."/>
            <person name="Carver A."/>
            <person name="Chen C."/>
            <person name="Cichocki N."/>
            <person name="Clum A."/>
            <person name="Culley D."/>
            <person name="Crous P.W."/>
            <person name="Fauchery L."/>
            <person name="Girlanda M."/>
            <person name="Hayes R.D."/>
            <person name="Keri Z."/>
            <person name="LaButti K."/>
            <person name="Lipzen A."/>
            <person name="Lombard V."/>
            <person name="Magnuson J."/>
            <person name="Maillard F."/>
            <person name="Murat C."/>
            <person name="Nolan M."/>
            <person name="Ohm R.A."/>
            <person name="Pangilinan J."/>
            <person name="Pereira M.F."/>
            <person name="Perotto S."/>
            <person name="Peter M."/>
            <person name="Pfister S."/>
            <person name="Riley R."/>
            <person name="Sitrit Y."/>
            <person name="Stielow J.B."/>
            <person name="Szollosi G."/>
            <person name="Zifcakova L."/>
            <person name="Stursova M."/>
            <person name="Spatafora J.W."/>
            <person name="Tedersoo L."/>
            <person name="Vaario L.M."/>
            <person name="Yamada A."/>
            <person name="Yan M."/>
            <person name="Wang P."/>
            <person name="Xu J."/>
            <person name="Bruns T."/>
            <person name="Baldrian P."/>
            <person name="Vilgalys R."/>
            <person name="Dunand C."/>
            <person name="Henrissat B."/>
            <person name="Grigoriev I.V."/>
            <person name="Hibbett D."/>
            <person name="Nagy L.G."/>
            <person name="Martin F.M."/>
        </authorList>
    </citation>
    <scope>NUCLEOTIDE SEQUENCE</scope>
    <source>
        <strain evidence="13">UH-Tt-Lm1</strain>
    </source>
</reference>
<keyword evidence="5" id="KW-0677">Repeat</keyword>
<dbReference type="Gene3D" id="1.20.120.1750">
    <property type="match status" value="1"/>
</dbReference>
<dbReference type="Pfam" id="PF00097">
    <property type="entry name" value="zf-C3HC4"/>
    <property type="match status" value="1"/>
</dbReference>
<keyword evidence="8" id="KW-0862">Zinc</keyword>
<dbReference type="PANTHER" id="PTHR11685">
    <property type="entry name" value="RBR FAMILY RING FINGER AND IBR DOMAIN-CONTAINING"/>
    <property type="match status" value="1"/>
</dbReference>
<dbReference type="InterPro" id="IPR044066">
    <property type="entry name" value="TRIAD_supradom"/>
</dbReference>
<dbReference type="SUPFAM" id="SSF57850">
    <property type="entry name" value="RING/U-box"/>
    <property type="match status" value="2"/>
</dbReference>
<dbReference type="InterPro" id="IPR048962">
    <property type="entry name" value="ARIH1-like_UBL"/>
</dbReference>
<evidence type="ECO:0000256" key="10">
    <source>
        <dbReference type="SAM" id="MobiDB-lite"/>
    </source>
</evidence>
<evidence type="ECO:0000256" key="1">
    <source>
        <dbReference type="ARBA" id="ARBA00001798"/>
    </source>
</evidence>
<feature type="compositionally biased region" description="Polar residues" evidence="10">
    <location>
        <begin position="34"/>
        <end position="44"/>
    </location>
</feature>
<keyword evidence="4" id="KW-0479">Metal-binding</keyword>
<keyword evidence="6 9" id="KW-0863">Zinc-finger</keyword>
<evidence type="ECO:0000259" key="11">
    <source>
        <dbReference type="PROSITE" id="PS50089"/>
    </source>
</evidence>
<protein>
    <recommendedName>
        <fullName evidence="2">RBR-type E3 ubiquitin transferase</fullName>
        <ecNumber evidence="2">2.3.2.31</ecNumber>
    </recommendedName>
</protein>
<dbReference type="GO" id="GO:0008270">
    <property type="term" value="F:zinc ion binding"/>
    <property type="evidence" value="ECO:0007669"/>
    <property type="project" value="UniProtKB-KW"/>
</dbReference>
<feature type="compositionally biased region" description="Acidic residues" evidence="10">
    <location>
        <begin position="1"/>
        <end position="28"/>
    </location>
</feature>
<dbReference type="InterPro" id="IPR002867">
    <property type="entry name" value="IBR_dom"/>
</dbReference>
<dbReference type="SMART" id="SM00647">
    <property type="entry name" value="IBR"/>
    <property type="match status" value="2"/>
</dbReference>
<sequence length="505" mass="58427">MSDYSDEEMDDASDYTEEETYEDDDDAISFDTGPIQQKPNNAGSTFEFKSLSTDDLRTLVDSEIRDVSNIIGLDLEITSILLRHFRWDVDKLMDRFMESSDVALRLVGEPDSINNNRKQRDTPVFVCGICCDEPPPEEIYSLRCNHRFCKSCWQMYIEEKLKTEAQCTIPCMHEGCRTVITDSSMSFLLDPTFVSRYNELLINSFVSARSNLKFCPYPSCAEAISSSVGSSSKHIFTSFVPTVSCRNKHSFCFGCNLDSDHRPVLCYWVLMWQKNTREDAGTAQWIKANTRECPKCSNSIEKSGGCNRMLCRHCQYQFCWMCRQSWDVHGYSDALCSIWKEPDRDESMTMATKNLEKWLFYFDRFNNHELSAKLDQALCEATEEKMVEVQEASDLSWIESKFMQHAVDALTQCRLTLKWSYTMAFYLAQGNQKQIFEDLQANLEKAVEDLSQLLEEPIEADTVKDLRKRMMDKTVYVQKRHEVLLNDTADQLAEGKWEWVTPLDA</sequence>
<dbReference type="InterPro" id="IPR045840">
    <property type="entry name" value="Ariadne"/>
</dbReference>
<keyword evidence="7" id="KW-0833">Ubl conjugation pathway</keyword>
<dbReference type="Pfam" id="PF01485">
    <property type="entry name" value="IBR"/>
    <property type="match status" value="1"/>
</dbReference>
<evidence type="ECO:0000256" key="7">
    <source>
        <dbReference type="ARBA" id="ARBA00022786"/>
    </source>
</evidence>
<keyword evidence="3" id="KW-0808">Transferase</keyword>
<reference evidence="13" key="2">
    <citation type="submission" date="2020-11" db="EMBL/GenBank/DDBJ databases">
        <authorList>
            <consortium name="DOE Joint Genome Institute"/>
            <person name="Kuo A."/>
            <person name="Miyauchi S."/>
            <person name="Kiss E."/>
            <person name="Drula E."/>
            <person name="Kohler A."/>
            <person name="Sanchez-Garcia M."/>
            <person name="Andreopoulos B."/>
            <person name="Barry K.W."/>
            <person name="Bonito G."/>
            <person name="Buee M."/>
            <person name="Carver A."/>
            <person name="Chen C."/>
            <person name="Cichocki N."/>
            <person name="Clum A."/>
            <person name="Culley D."/>
            <person name="Crous P.W."/>
            <person name="Fauchery L."/>
            <person name="Girlanda M."/>
            <person name="Hayes R."/>
            <person name="Keri Z."/>
            <person name="Labutti K."/>
            <person name="Lipzen A."/>
            <person name="Lombard V."/>
            <person name="Magnuson J."/>
            <person name="Maillard F."/>
            <person name="Morin E."/>
            <person name="Murat C."/>
            <person name="Nolan M."/>
            <person name="Ohm R."/>
            <person name="Pangilinan J."/>
            <person name="Pereira M."/>
            <person name="Perotto S."/>
            <person name="Peter M."/>
            <person name="Riley R."/>
            <person name="Sitrit Y."/>
            <person name="Stielow B."/>
            <person name="Szollosi G."/>
            <person name="Zifcakova L."/>
            <person name="Stursova M."/>
            <person name="Spatafora J.W."/>
            <person name="Tedersoo L."/>
            <person name="Vaario L.-M."/>
            <person name="Yamada A."/>
            <person name="Yan M."/>
            <person name="Wang P."/>
            <person name="Xu J."/>
            <person name="Bruns T."/>
            <person name="Baldrian P."/>
            <person name="Vilgalys R."/>
            <person name="Henrissat B."/>
            <person name="Grigoriev I.V."/>
            <person name="Hibbett D."/>
            <person name="Nagy L.G."/>
            <person name="Martin F.M."/>
        </authorList>
    </citation>
    <scope>NUCLEOTIDE SEQUENCE</scope>
    <source>
        <strain evidence="13">UH-Tt-Lm1</strain>
    </source>
</reference>
<evidence type="ECO:0000256" key="6">
    <source>
        <dbReference type="ARBA" id="ARBA00022771"/>
    </source>
</evidence>
<feature type="domain" description="RING-type" evidence="11">
    <location>
        <begin position="127"/>
        <end position="167"/>
    </location>
</feature>
<dbReference type="InterPro" id="IPR001841">
    <property type="entry name" value="Znf_RING"/>
</dbReference>
<dbReference type="AlphaFoldDB" id="A0A9P6HR29"/>
<evidence type="ECO:0000259" key="12">
    <source>
        <dbReference type="PROSITE" id="PS51873"/>
    </source>
</evidence>
<evidence type="ECO:0000256" key="3">
    <source>
        <dbReference type="ARBA" id="ARBA00022679"/>
    </source>
</evidence>
<name>A0A9P6HR29_9AGAM</name>
<dbReference type="FunFam" id="3.30.40.10:FF:000019">
    <property type="entry name" value="RBR-type E3 ubiquitin transferase"/>
    <property type="match status" value="1"/>
</dbReference>
<dbReference type="OrthoDB" id="10009520at2759"/>
<dbReference type="EMBL" id="WIUZ02000001">
    <property type="protein sequence ID" value="KAF9793153.1"/>
    <property type="molecule type" value="Genomic_DNA"/>
</dbReference>
<evidence type="ECO:0000256" key="8">
    <source>
        <dbReference type="ARBA" id="ARBA00022833"/>
    </source>
</evidence>
<dbReference type="InterPro" id="IPR013083">
    <property type="entry name" value="Znf_RING/FYVE/PHD"/>
</dbReference>
<keyword evidence="14" id="KW-1185">Reference proteome</keyword>
<dbReference type="Pfam" id="PF22191">
    <property type="entry name" value="IBR_1"/>
    <property type="match status" value="1"/>
</dbReference>
<evidence type="ECO:0000256" key="5">
    <source>
        <dbReference type="ARBA" id="ARBA00022737"/>
    </source>
</evidence>
<comment type="catalytic activity">
    <reaction evidence="1">
        <text>[E2 ubiquitin-conjugating enzyme]-S-ubiquitinyl-L-cysteine + [acceptor protein]-L-lysine = [E2 ubiquitin-conjugating enzyme]-L-cysteine + [acceptor protein]-N(6)-ubiquitinyl-L-lysine.</text>
        <dbReference type="EC" id="2.3.2.31"/>
    </reaction>
</comment>
<evidence type="ECO:0000256" key="2">
    <source>
        <dbReference type="ARBA" id="ARBA00012251"/>
    </source>
</evidence>
<comment type="caution">
    <text evidence="13">The sequence shown here is derived from an EMBL/GenBank/DDBJ whole genome shotgun (WGS) entry which is preliminary data.</text>
</comment>
<dbReference type="FunFam" id="1.20.120.1750:FF:000007">
    <property type="entry name" value="RBR-type E3 ubiquitin transferase"/>
    <property type="match status" value="1"/>
</dbReference>
<evidence type="ECO:0000313" key="14">
    <source>
        <dbReference type="Proteomes" id="UP000736335"/>
    </source>
</evidence>
<evidence type="ECO:0000256" key="9">
    <source>
        <dbReference type="PROSITE-ProRule" id="PRU00175"/>
    </source>
</evidence>
<dbReference type="GO" id="GO:0016567">
    <property type="term" value="P:protein ubiquitination"/>
    <property type="evidence" value="ECO:0007669"/>
    <property type="project" value="InterPro"/>
</dbReference>
<proteinExistence type="predicted"/>
<dbReference type="CDD" id="cd16773">
    <property type="entry name" value="RING-HC_RBR_TRIAD1"/>
    <property type="match status" value="1"/>
</dbReference>
<dbReference type="InterPro" id="IPR031127">
    <property type="entry name" value="E3_UB_ligase_RBR"/>
</dbReference>
<dbReference type="PROSITE" id="PS51873">
    <property type="entry name" value="TRIAD"/>
    <property type="match status" value="1"/>
</dbReference>
<dbReference type="InterPro" id="IPR018957">
    <property type="entry name" value="Znf_C3HC4_RING-type"/>
</dbReference>